<evidence type="ECO:0000313" key="3">
    <source>
        <dbReference type="Proteomes" id="UP000479000"/>
    </source>
</evidence>
<keyword evidence="3" id="KW-1185">Reference proteome</keyword>
<feature type="region of interest" description="Disordered" evidence="1">
    <location>
        <begin position="1"/>
        <end position="58"/>
    </location>
</feature>
<dbReference type="AlphaFoldDB" id="A0A6H5G341"/>
<accession>A0A6H5G341</accession>
<dbReference type="EMBL" id="CADCXU010005164">
    <property type="protein sequence ID" value="CAA9996888.1"/>
    <property type="molecule type" value="Genomic_DNA"/>
</dbReference>
<protein>
    <submittedName>
        <fullName evidence="2">Uncharacterized protein</fullName>
    </submittedName>
</protein>
<feature type="compositionally biased region" description="Polar residues" evidence="1">
    <location>
        <begin position="42"/>
        <end position="58"/>
    </location>
</feature>
<name>A0A6H5G341_9HEMI</name>
<organism evidence="2 3">
    <name type="scientific">Nesidiocoris tenuis</name>
    <dbReference type="NCBI Taxonomy" id="355587"/>
    <lineage>
        <taxon>Eukaryota</taxon>
        <taxon>Metazoa</taxon>
        <taxon>Ecdysozoa</taxon>
        <taxon>Arthropoda</taxon>
        <taxon>Hexapoda</taxon>
        <taxon>Insecta</taxon>
        <taxon>Pterygota</taxon>
        <taxon>Neoptera</taxon>
        <taxon>Paraneoptera</taxon>
        <taxon>Hemiptera</taxon>
        <taxon>Heteroptera</taxon>
        <taxon>Panheteroptera</taxon>
        <taxon>Cimicomorpha</taxon>
        <taxon>Miridae</taxon>
        <taxon>Dicyphina</taxon>
        <taxon>Nesidiocoris</taxon>
    </lineage>
</organism>
<dbReference type="Proteomes" id="UP000479000">
    <property type="component" value="Unassembled WGS sequence"/>
</dbReference>
<proteinExistence type="predicted"/>
<evidence type="ECO:0000313" key="2">
    <source>
        <dbReference type="EMBL" id="CAA9996888.1"/>
    </source>
</evidence>
<reference evidence="2 3" key="1">
    <citation type="submission" date="2020-02" db="EMBL/GenBank/DDBJ databases">
        <authorList>
            <person name="Ferguson B K."/>
        </authorList>
    </citation>
    <scope>NUCLEOTIDE SEQUENCE [LARGE SCALE GENOMIC DNA]</scope>
</reference>
<evidence type="ECO:0000256" key="1">
    <source>
        <dbReference type="SAM" id="MobiDB-lite"/>
    </source>
</evidence>
<feature type="non-terminal residue" evidence="2">
    <location>
        <position position="58"/>
    </location>
</feature>
<sequence>MDRTKKIQGNSEGTLLANGPLETAGRETTNNIPTEGRRKTQNKSVGNSAALQTASAAR</sequence>
<gene>
    <name evidence="2" type="ORF">NTEN_LOCUS3285</name>
</gene>